<organism evidence="2 3">
    <name type="scientific">Methylobacterium persicinum</name>
    <dbReference type="NCBI Taxonomy" id="374426"/>
    <lineage>
        <taxon>Bacteria</taxon>
        <taxon>Pseudomonadati</taxon>
        <taxon>Pseudomonadota</taxon>
        <taxon>Alphaproteobacteria</taxon>
        <taxon>Hyphomicrobiales</taxon>
        <taxon>Methylobacteriaceae</taxon>
        <taxon>Methylobacterium</taxon>
    </lineage>
</organism>
<name>A0ABU0HV25_9HYPH</name>
<sequence>MVCPRAVEALTLQQRRLTELIRKMDNGRWWSEDHACRIDEDEVCQQADRIGKALDVAERLADEMAAEDGTGTGSQLAPRVSQATPVAVHHSAESLPTPDDLGPFSPGPVDPHPDVIHEAGGYEQRAWSLSGGSLKLA</sequence>
<feature type="region of interest" description="Disordered" evidence="1">
    <location>
        <begin position="64"/>
        <end position="120"/>
    </location>
</feature>
<dbReference type="RefSeq" id="WP_238252675.1">
    <property type="nucleotide sequence ID" value="NZ_BPQX01000058.1"/>
</dbReference>
<gene>
    <name evidence="2" type="ORF">QO016_004878</name>
</gene>
<accession>A0ABU0HV25</accession>
<dbReference type="Proteomes" id="UP001236369">
    <property type="component" value="Unassembled WGS sequence"/>
</dbReference>
<protein>
    <submittedName>
        <fullName evidence="2">Uncharacterized protein</fullName>
    </submittedName>
</protein>
<evidence type="ECO:0000313" key="2">
    <source>
        <dbReference type="EMBL" id="MDQ0445349.1"/>
    </source>
</evidence>
<evidence type="ECO:0000313" key="3">
    <source>
        <dbReference type="Proteomes" id="UP001236369"/>
    </source>
</evidence>
<evidence type="ECO:0000256" key="1">
    <source>
        <dbReference type="SAM" id="MobiDB-lite"/>
    </source>
</evidence>
<comment type="caution">
    <text evidence="2">The sequence shown here is derived from an EMBL/GenBank/DDBJ whole genome shotgun (WGS) entry which is preliminary data.</text>
</comment>
<keyword evidence="3" id="KW-1185">Reference proteome</keyword>
<reference evidence="2 3" key="1">
    <citation type="submission" date="2023-07" db="EMBL/GenBank/DDBJ databases">
        <title>Genomic Encyclopedia of Type Strains, Phase IV (KMG-IV): sequencing the most valuable type-strain genomes for metagenomic binning, comparative biology and taxonomic classification.</title>
        <authorList>
            <person name="Goeker M."/>
        </authorList>
    </citation>
    <scope>NUCLEOTIDE SEQUENCE [LARGE SCALE GENOMIC DNA]</scope>
    <source>
        <strain evidence="2 3">DSM 19562</strain>
    </source>
</reference>
<dbReference type="EMBL" id="JAUSVV010000027">
    <property type="protein sequence ID" value="MDQ0445349.1"/>
    <property type="molecule type" value="Genomic_DNA"/>
</dbReference>
<proteinExistence type="predicted"/>